<dbReference type="Pfam" id="PF00563">
    <property type="entry name" value="EAL"/>
    <property type="match status" value="1"/>
</dbReference>
<dbReference type="GO" id="GO:0005886">
    <property type="term" value="C:plasma membrane"/>
    <property type="evidence" value="ECO:0007669"/>
    <property type="project" value="UniProtKB-SubCell"/>
</dbReference>
<feature type="transmembrane region" description="Helical" evidence="10">
    <location>
        <begin position="20"/>
        <end position="39"/>
    </location>
</feature>
<evidence type="ECO:0000313" key="13">
    <source>
        <dbReference type="Proteomes" id="UP000216188"/>
    </source>
</evidence>
<evidence type="ECO:0000313" key="12">
    <source>
        <dbReference type="EMBL" id="OYR27844.1"/>
    </source>
</evidence>
<evidence type="ECO:0000256" key="6">
    <source>
        <dbReference type="ARBA" id="ARBA00022801"/>
    </source>
</evidence>
<keyword evidence="4" id="KW-0973">c-di-GMP</keyword>
<evidence type="ECO:0000256" key="10">
    <source>
        <dbReference type="SAM" id="Phobius"/>
    </source>
</evidence>
<dbReference type="InterPro" id="IPR035919">
    <property type="entry name" value="EAL_sf"/>
</dbReference>
<dbReference type="GO" id="GO:0071111">
    <property type="term" value="F:cyclic-guanylate-specific phosphodiesterase activity"/>
    <property type="evidence" value="ECO:0007669"/>
    <property type="project" value="UniProtKB-EC"/>
</dbReference>
<gene>
    <name evidence="12" type="ORF">CEV34_2119</name>
</gene>
<evidence type="ECO:0000259" key="11">
    <source>
        <dbReference type="PROSITE" id="PS50883"/>
    </source>
</evidence>
<accession>A0A256GL06</accession>
<comment type="catalytic activity">
    <reaction evidence="9">
        <text>3',3'-c-di-GMP + H2O = 5'-phosphoguanylyl(3'-&gt;5')guanosine + H(+)</text>
        <dbReference type="Rhea" id="RHEA:24902"/>
        <dbReference type="ChEBI" id="CHEBI:15377"/>
        <dbReference type="ChEBI" id="CHEBI:15378"/>
        <dbReference type="ChEBI" id="CHEBI:58754"/>
        <dbReference type="ChEBI" id="CHEBI:58805"/>
        <dbReference type="EC" id="3.1.4.52"/>
    </reaction>
</comment>
<dbReference type="STRING" id="419475.A8A54_02270"/>
<dbReference type="Proteomes" id="UP000216188">
    <property type="component" value="Unassembled WGS sequence"/>
</dbReference>
<dbReference type="InterPro" id="IPR050706">
    <property type="entry name" value="Cyclic-di-GMP_PDE-like"/>
</dbReference>
<feature type="domain" description="EAL" evidence="11">
    <location>
        <begin position="286"/>
        <end position="539"/>
    </location>
</feature>
<dbReference type="InterPro" id="IPR024744">
    <property type="entry name" value="CSS-motif_dom"/>
</dbReference>
<evidence type="ECO:0000256" key="8">
    <source>
        <dbReference type="ARBA" id="ARBA00023136"/>
    </source>
</evidence>
<dbReference type="EC" id="3.1.4.52" evidence="2"/>
<reference evidence="12 13" key="1">
    <citation type="submission" date="2017-07" db="EMBL/GenBank/DDBJ databases">
        <title>Phylogenetic study on the rhizospheric bacterium Ochrobactrum sp. A44.</title>
        <authorList>
            <person name="Krzyzanowska D.M."/>
            <person name="Ossowicki A."/>
            <person name="Rajewska M."/>
            <person name="Maciag T."/>
            <person name="Kaczynski Z."/>
            <person name="Czerwicka M."/>
            <person name="Jafra S."/>
        </authorList>
    </citation>
    <scope>NUCLEOTIDE SEQUENCE [LARGE SCALE GENOMIC DNA]</scope>
    <source>
        <strain evidence="12 13">CCUG 30717</strain>
    </source>
</reference>
<keyword evidence="13" id="KW-1185">Reference proteome</keyword>
<comment type="subcellular location">
    <subcellularLocation>
        <location evidence="1">Cell membrane</location>
        <topology evidence="1">Multi-pass membrane protein</topology>
    </subcellularLocation>
</comment>
<dbReference type="EMBL" id="NNRM01000017">
    <property type="protein sequence ID" value="OYR27844.1"/>
    <property type="molecule type" value="Genomic_DNA"/>
</dbReference>
<dbReference type="PROSITE" id="PS50883">
    <property type="entry name" value="EAL"/>
    <property type="match status" value="1"/>
</dbReference>
<name>A0A256GL06_9HYPH</name>
<evidence type="ECO:0000256" key="9">
    <source>
        <dbReference type="ARBA" id="ARBA00034290"/>
    </source>
</evidence>
<comment type="caution">
    <text evidence="12">The sequence shown here is derived from an EMBL/GenBank/DDBJ whole genome shotgun (WGS) entry which is preliminary data.</text>
</comment>
<dbReference type="Gene3D" id="3.20.20.450">
    <property type="entry name" value="EAL domain"/>
    <property type="match status" value="1"/>
</dbReference>
<proteinExistence type="predicted"/>
<sequence length="553" mass="61109">MSIVDIETAGFLMGLQRRSVILPVYILVVVMLLLGAIIGKWTGERFQLLEEERDMDAYMTVLMSQANRIVTSARKTLEQTNRSPYLVCSDDDKRYLRELLFSAYHIKDIGRLINDRLQCSTLLNDIDTDEVRSTEDVLLGDGTYVYGDHQLLTPGSHGPVMGRAEANVVLSSVAFDALHVSQYHFAVFLVNSDKTKSARLYSFPDEFPGNVQNSFVPTRNSRFFGVGDDILRENTCDPVTGVCIALATSESWHTQSDGILPVLFTVLGTCVGAGLGVGWNYYRNRDRSLVSLLKKALAANSLTLVYQPVVCIGSGRITGFEALIRWEITKGDFVPPDLFIARAETAGIADRITIYVVDHMLAEMGELLREQRDLCININMTAGDVQNPTFRAALEQRLLAADIDPHQIGLELTERTAVDFSKASEGIKDLRERGHRIYIDDFGTGYSSLAYLGELQVDAIKIDKTFTRTVGDEDGKVSIVPQIISMAHGHNLDIVVEGIETAAQAEYFRSISGDISGQGWFFGKPVDAKFAQALVVGSKISKKRGQAKTPTSK</sequence>
<evidence type="ECO:0000256" key="1">
    <source>
        <dbReference type="ARBA" id="ARBA00004651"/>
    </source>
</evidence>
<organism evidence="12 13">
    <name type="scientific">Brucella pseudogrignonensis</name>
    <dbReference type="NCBI Taxonomy" id="419475"/>
    <lineage>
        <taxon>Bacteria</taxon>
        <taxon>Pseudomonadati</taxon>
        <taxon>Pseudomonadota</taxon>
        <taxon>Alphaproteobacteria</taxon>
        <taxon>Hyphomicrobiales</taxon>
        <taxon>Brucellaceae</taxon>
        <taxon>Brucella/Ochrobactrum group</taxon>
        <taxon>Brucella</taxon>
    </lineage>
</organism>
<evidence type="ECO:0000256" key="4">
    <source>
        <dbReference type="ARBA" id="ARBA00022636"/>
    </source>
</evidence>
<dbReference type="PANTHER" id="PTHR33121">
    <property type="entry name" value="CYCLIC DI-GMP PHOSPHODIESTERASE PDEF"/>
    <property type="match status" value="1"/>
</dbReference>
<keyword evidence="7 10" id="KW-1133">Transmembrane helix</keyword>
<evidence type="ECO:0000256" key="3">
    <source>
        <dbReference type="ARBA" id="ARBA00022475"/>
    </source>
</evidence>
<keyword evidence="8 10" id="KW-0472">Membrane</keyword>
<dbReference type="SMART" id="SM00052">
    <property type="entry name" value="EAL"/>
    <property type="match status" value="1"/>
</dbReference>
<keyword evidence="5 10" id="KW-0812">Transmembrane</keyword>
<dbReference type="Pfam" id="PF12792">
    <property type="entry name" value="CSS-motif"/>
    <property type="match status" value="1"/>
</dbReference>
<evidence type="ECO:0000256" key="2">
    <source>
        <dbReference type="ARBA" id="ARBA00012282"/>
    </source>
</evidence>
<dbReference type="CDD" id="cd01948">
    <property type="entry name" value="EAL"/>
    <property type="match status" value="1"/>
</dbReference>
<protein>
    <recommendedName>
        <fullName evidence="2">cyclic-guanylate-specific phosphodiesterase</fullName>
        <ecNumber evidence="2">3.1.4.52</ecNumber>
    </recommendedName>
</protein>
<dbReference type="SUPFAM" id="SSF141868">
    <property type="entry name" value="EAL domain-like"/>
    <property type="match status" value="1"/>
</dbReference>
<evidence type="ECO:0000256" key="7">
    <source>
        <dbReference type="ARBA" id="ARBA00022989"/>
    </source>
</evidence>
<keyword evidence="6" id="KW-0378">Hydrolase</keyword>
<keyword evidence="3" id="KW-1003">Cell membrane</keyword>
<dbReference type="PANTHER" id="PTHR33121:SF79">
    <property type="entry name" value="CYCLIC DI-GMP PHOSPHODIESTERASE PDED-RELATED"/>
    <property type="match status" value="1"/>
</dbReference>
<dbReference type="InterPro" id="IPR001633">
    <property type="entry name" value="EAL_dom"/>
</dbReference>
<evidence type="ECO:0000256" key="5">
    <source>
        <dbReference type="ARBA" id="ARBA00022692"/>
    </source>
</evidence>
<dbReference type="AlphaFoldDB" id="A0A256GL06"/>